<dbReference type="SUPFAM" id="SSF143422">
    <property type="entry name" value="Transposase IS200-like"/>
    <property type="match status" value="1"/>
</dbReference>
<proteinExistence type="predicted"/>
<sequence length="213" mass="24554">MRAHPFVNGEFYHIFNSGVEKRKIFLEKADFERFLRGIEVFNARDPIGSIHEYSFRTKLGNPVAKSRLVNVVCYCLNPNHYHIVLEQVVDGGISTYMHRLSTGFTQYFNHKYKRSGVLFQGKFKSVPIVSNNQLLHVSAYVNLNDRVHGLHPNISISSWNEYRNDIRGGLCKKDIIIKQFKNISEYISFAGGSLVDVRARKEELKELTGLLME</sequence>
<dbReference type="GO" id="GO:0004803">
    <property type="term" value="F:transposase activity"/>
    <property type="evidence" value="ECO:0007669"/>
    <property type="project" value="InterPro"/>
</dbReference>
<feature type="domain" description="Transposase IS200-like" evidence="1">
    <location>
        <begin position="7"/>
        <end position="144"/>
    </location>
</feature>
<organism evidence="2 3">
    <name type="scientific">Candidatus Ryanbacteria bacterium RIFCSPLOWO2_12_FULL_47_9c</name>
    <dbReference type="NCBI Taxonomy" id="1802131"/>
    <lineage>
        <taxon>Bacteria</taxon>
        <taxon>Candidatus Ryaniibacteriota</taxon>
    </lineage>
</organism>
<dbReference type="PANTHER" id="PTHR34322:SF2">
    <property type="entry name" value="TRANSPOSASE IS200-LIKE DOMAIN-CONTAINING PROTEIN"/>
    <property type="match status" value="1"/>
</dbReference>
<name>A0A1G2H6S8_9BACT</name>
<accession>A0A1G2H6S8</accession>
<protein>
    <recommendedName>
        <fullName evidence="1">Transposase IS200-like domain-containing protein</fullName>
    </recommendedName>
</protein>
<dbReference type="InterPro" id="IPR036515">
    <property type="entry name" value="Transposase_17_sf"/>
</dbReference>
<dbReference type="Pfam" id="PF01797">
    <property type="entry name" value="Y1_Tnp"/>
    <property type="match status" value="1"/>
</dbReference>
<gene>
    <name evidence="2" type="ORF">A3G60_02820</name>
</gene>
<dbReference type="InterPro" id="IPR002686">
    <property type="entry name" value="Transposase_17"/>
</dbReference>
<evidence type="ECO:0000313" key="3">
    <source>
        <dbReference type="Proteomes" id="UP000178996"/>
    </source>
</evidence>
<evidence type="ECO:0000259" key="1">
    <source>
        <dbReference type="SMART" id="SM01321"/>
    </source>
</evidence>
<dbReference type="EMBL" id="MHOB01000019">
    <property type="protein sequence ID" value="OGZ57648.1"/>
    <property type="molecule type" value="Genomic_DNA"/>
</dbReference>
<dbReference type="Gene3D" id="3.30.70.1290">
    <property type="entry name" value="Transposase IS200-like"/>
    <property type="match status" value="1"/>
</dbReference>
<comment type="caution">
    <text evidence="2">The sequence shown here is derived from an EMBL/GenBank/DDBJ whole genome shotgun (WGS) entry which is preliminary data.</text>
</comment>
<reference evidence="2 3" key="1">
    <citation type="journal article" date="2016" name="Nat. Commun.">
        <title>Thousands of microbial genomes shed light on interconnected biogeochemical processes in an aquifer system.</title>
        <authorList>
            <person name="Anantharaman K."/>
            <person name="Brown C.T."/>
            <person name="Hug L.A."/>
            <person name="Sharon I."/>
            <person name="Castelle C.J."/>
            <person name="Probst A.J."/>
            <person name="Thomas B.C."/>
            <person name="Singh A."/>
            <person name="Wilkins M.J."/>
            <person name="Karaoz U."/>
            <person name="Brodie E.L."/>
            <person name="Williams K.H."/>
            <person name="Hubbard S.S."/>
            <person name="Banfield J.F."/>
        </authorList>
    </citation>
    <scope>NUCLEOTIDE SEQUENCE [LARGE SCALE GENOMIC DNA]</scope>
</reference>
<dbReference type="SMART" id="SM01321">
    <property type="entry name" value="Y1_Tnp"/>
    <property type="match status" value="1"/>
</dbReference>
<dbReference type="GO" id="GO:0003677">
    <property type="term" value="F:DNA binding"/>
    <property type="evidence" value="ECO:0007669"/>
    <property type="project" value="InterPro"/>
</dbReference>
<dbReference type="PANTHER" id="PTHR34322">
    <property type="entry name" value="TRANSPOSASE, Y1_TNP DOMAIN-CONTAINING"/>
    <property type="match status" value="1"/>
</dbReference>
<evidence type="ECO:0000313" key="2">
    <source>
        <dbReference type="EMBL" id="OGZ57648.1"/>
    </source>
</evidence>
<dbReference type="AlphaFoldDB" id="A0A1G2H6S8"/>
<dbReference type="GO" id="GO:0006313">
    <property type="term" value="P:DNA transposition"/>
    <property type="evidence" value="ECO:0007669"/>
    <property type="project" value="InterPro"/>
</dbReference>
<dbReference type="Proteomes" id="UP000178996">
    <property type="component" value="Unassembled WGS sequence"/>
</dbReference>